<reference evidence="3" key="2">
    <citation type="submission" date="2013-10" db="EMBL/GenBank/DDBJ databases">
        <authorList>
            <person name="Aslett M."/>
        </authorList>
    </citation>
    <scope>NUCLEOTIDE SEQUENCE [LARGE SCALE GENOMIC DNA]</scope>
    <source>
        <strain evidence="3">Houghton</strain>
    </source>
</reference>
<dbReference type="AlphaFoldDB" id="U6KUK9"/>
<reference evidence="3" key="1">
    <citation type="submission" date="2013-10" db="EMBL/GenBank/DDBJ databases">
        <title>Genomic analysis of the causative agents of coccidiosis in chickens.</title>
        <authorList>
            <person name="Reid A.J."/>
            <person name="Blake D."/>
            <person name="Billington K."/>
            <person name="Browne H."/>
            <person name="Dunn M."/>
            <person name="Hung S."/>
            <person name="Kawahara F."/>
            <person name="Miranda-Saavedra D."/>
            <person name="Mourier T."/>
            <person name="Nagra H."/>
            <person name="Otto T.D."/>
            <person name="Rawlings N."/>
            <person name="Sanchez A."/>
            <person name="Sanders M."/>
            <person name="Subramaniam C."/>
            <person name="Tay Y."/>
            <person name="Dear P."/>
            <person name="Doerig C."/>
            <person name="Gruber A."/>
            <person name="Parkinson J."/>
            <person name="Shirley M."/>
            <person name="Wan K.L."/>
            <person name="Berriman M."/>
            <person name="Tomley F."/>
            <person name="Pain A."/>
        </authorList>
    </citation>
    <scope>NUCLEOTIDE SEQUENCE [LARGE SCALE GENOMIC DNA]</scope>
    <source>
        <strain evidence="3">Houghton</strain>
    </source>
</reference>
<dbReference type="OrthoDB" id="347296at2759"/>
<protein>
    <submittedName>
        <fullName evidence="3">Non-muscle myosin heavy chain, putative</fullName>
    </submittedName>
</protein>
<keyword evidence="1" id="KW-0175">Coiled coil</keyword>
<dbReference type="PANTHER" id="PTHR23184:SF9">
    <property type="entry name" value="TETRATRICOPEPTIDE REPEAT PROTEIN 14"/>
    <property type="match status" value="1"/>
</dbReference>
<name>U6KUK9_EIMTE</name>
<feature type="coiled-coil region" evidence="1">
    <location>
        <begin position="330"/>
        <end position="392"/>
    </location>
</feature>
<dbReference type="Proteomes" id="UP000030747">
    <property type="component" value="Unassembled WGS sequence"/>
</dbReference>
<evidence type="ECO:0000313" key="3">
    <source>
        <dbReference type="EMBL" id="CDJ39190.1"/>
    </source>
</evidence>
<evidence type="ECO:0000256" key="1">
    <source>
        <dbReference type="SAM" id="Coils"/>
    </source>
</evidence>
<dbReference type="OMA" id="AKYITLQ"/>
<dbReference type="EMBL" id="HG674226">
    <property type="protein sequence ID" value="CDJ39190.1"/>
    <property type="molecule type" value="Genomic_DNA"/>
</dbReference>
<organism evidence="3 4">
    <name type="scientific">Eimeria tenella</name>
    <name type="common">Coccidian parasite</name>
    <dbReference type="NCBI Taxonomy" id="5802"/>
    <lineage>
        <taxon>Eukaryota</taxon>
        <taxon>Sar</taxon>
        <taxon>Alveolata</taxon>
        <taxon>Apicomplexa</taxon>
        <taxon>Conoidasida</taxon>
        <taxon>Coccidia</taxon>
        <taxon>Eucoccidiorida</taxon>
        <taxon>Eimeriorina</taxon>
        <taxon>Eimeriidae</taxon>
        <taxon>Eimeria</taxon>
    </lineage>
</organism>
<feature type="region of interest" description="Disordered" evidence="2">
    <location>
        <begin position="1"/>
        <end position="130"/>
    </location>
</feature>
<dbReference type="InterPro" id="IPR039190">
    <property type="entry name" value="TTC14"/>
</dbReference>
<feature type="compositionally biased region" description="Low complexity" evidence="2">
    <location>
        <begin position="10"/>
        <end position="106"/>
    </location>
</feature>
<evidence type="ECO:0000256" key="2">
    <source>
        <dbReference type="SAM" id="MobiDB-lite"/>
    </source>
</evidence>
<dbReference type="PANTHER" id="PTHR23184">
    <property type="entry name" value="TETRATRICOPEPTIDE REPEAT PROTEIN 14"/>
    <property type="match status" value="1"/>
</dbReference>
<evidence type="ECO:0000313" key="4">
    <source>
        <dbReference type="Proteomes" id="UP000030747"/>
    </source>
</evidence>
<accession>U6KUK9</accession>
<gene>
    <name evidence="3" type="ORF">ETH_00028665</name>
</gene>
<dbReference type="VEuPathDB" id="ToxoDB:ETH_00028665"/>
<proteinExistence type="predicted"/>
<dbReference type="VEuPathDB" id="ToxoDB:ETH2_0904800"/>
<dbReference type="RefSeq" id="XP_013229945.1">
    <property type="nucleotide sequence ID" value="XM_013374491.1"/>
</dbReference>
<dbReference type="GeneID" id="25254826"/>
<sequence>MTGLQTEARSSSSSSNNNNSSSSSNNNTNNSSSNNDGGSNDNSSSSNNNGSSGNGNNSSNGNSSSSNDNRSSGNNSSGNNSSSNSSASNSCSSSNSSSHSSSNSSSIRRKRRFPLLSNSELKTGQSERSKLSKPAAAAAAAATAAAATAAAAAAAPWDSCLSESLDFCRDAASLLQQLQQRVRSTGEQLAAAAAAAPSAAAAAEEGGNGRKKQTEQQLLLEEEINECLERVQEFRCLMLAVLAAVNSNPIFNNVEKEPVGGALKEATDKAMKIFKLKETADEEAKPLASSLLGVINSSKKFMSVLASRIHTLENSAAVWLTHGAEILPYLLQLQQTFAALQQQQKEAKAKEEEVKKRIRIKELQKQEVKFRLEKTKEEFRLARLDLTREELEKISKSERMQILENKQEVLDRELRSLAAFSPLFIVERAAKYITLQYRPEGSAVDYEISIEGLDLSFRRGCSRLSSFFSVHFSPPNPRASLLLEKAIADLLRLLQQLAPPQLCPQPAAAAAAAAPAAAAAETAKHAAPDVLLEYLAGVLIKTLSSCFSTPSPAPRSSAAAAAAAAAAEAK</sequence>
<keyword evidence="4" id="KW-1185">Reference proteome</keyword>